<dbReference type="Proteomes" id="UP001286313">
    <property type="component" value="Unassembled WGS sequence"/>
</dbReference>
<keyword evidence="2" id="KW-1185">Reference proteome</keyword>
<organism evidence="1 2">
    <name type="scientific">Petrolisthes cinctipes</name>
    <name type="common">Flat porcelain crab</name>
    <dbReference type="NCBI Taxonomy" id="88211"/>
    <lineage>
        <taxon>Eukaryota</taxon>
        <taxon>Metazoa</taxon>
        <taxon>Ecdysozoa</taxon>
        <taxon>Arthropoda</taxon>
        <taxon>Crustacea</taxon>
        <taxon>Multicrustacea</taxon>
        <taxon>Malacostraca</taxon>
        <taxon>Eumalacostraca</taxon>
        <taxon>Eucarida</taxon>
        <taxon>Decapoda</taxon>
        <taxon>Pleocyemata</taxon>
        <taxon>Anomura</taxon>
        <taxon>Galatheoidea</taxon>
        <taxon>Porcellanidae</taxon>
        <taxon>Petrolisthes</taxon>
    </lineage>
</organism>
<proteinExistence type="predicted"/>
<reference evidence="1" key="1">
    <citation type="submission" date="2023-10" db="EMBL/GenBank/DDBJ databases">
        <title>Genome assemblies of two species of porcelain crab, Petrolisthes cinctipes and Petrolisthes manimaculis (Anomura: Porcellanidae).</title>
        <authorList>
            <person name="Angst P."/>
        </authorList>
    </citation>
    <scope>NUCLEOTIDE SEQUENCE</scope>
    <source>
        <strain evidence="1">PB745_01</strain>
        <tissue evidence="1">Gill</tissue>
    </source>
</reference>
<evidence type="ECO:0000313" key="2">
    <source>
        <dbReference type="Proteomes" id="UP001286313"/>
    </source>
</evidence>
<dbReference type="EMBL" id="JAWQEG010004465">
    <property type="protein sequence ID" value="KAK3861576.1"/>
    <property type="molecule type" value="Genomic_DNA"/>
</dbReference>
<protein>
    <recommendedName>
        <fullName evidence="3">PiggyBac transposable element-derived protein 4 C-terminal zinc-ribbon domain-containing protein</fullName>
    </recommendedName>
</protein>
<accession>A0AAE1JZ50</accession>
<dbReference type="AlphaFoldDB" id="A0AAE1JZ50"/>
<comment type="caution">
    <text evidence="1">The sequence shown here is derived from an EMBL/GenBank/DDBJ whole genome shotgun (WGS) entry which is preliminary data.</text>
</comment>
<name>A0AAE1JZ50_PETCI</name>
<sequence>MCLLNAYILCKTQVGESQQPSLRQFSLTVVTQLLQKFGQVTAPLPRRHSNTFPDQLKAHAYMEKHFAVPLPPSNARNVGLGHCYICSHTTLHPKRRKNTSYRCHKCRVPLCIVPCLKEFYTDQVLIVTVESVGKMRN</sequence>
<gene>
    <name evidence="1" type="ORF">Pcinc_032488</name>
</gene>
<evidence type="ECO:0008006" key="3">
    <source>
        <dbReference type="Google" id="ProtNLM"/>
    </source>
</evidence>
<evidence type="ECO:0000313" key="1">
    <source>
        <dbReference type="EMBL" id="KAK3861576.1"/>
    </source>
</evidence>